<dbReference type="Proteomes" id="UP000190080">
    <property type="component" value="Unassembled WGS sequence"/>
</dbReference>
<dbReference type="PANTHER" id="PTHR37834:SF2">
    <property type="entry name" value="ESTERASE, SGNH HYDROLASE-TYPE"/>
    <property type="match status" value="1"/>
</dbReference>
<dbReference type="STRING" id="1450648.CLORY_06630"/>
<dbReference type="InterPro" id="IPR040794">
    <property type="entry name" value="CE2_N"/>
</dbReference>
<dbReference type="InterPro" id="IPR037461">
    <property type="entry name" value="CtCE2-like_dom"/>
</dbReference>
<dbReference type="AlphaFoldDB" id="A0A1V4IX32"/>
<dbReference type="Pfam" id="PF13472">
    <property type="entry name" value="Lipase_GDSL_2"/>
    <property type="match status" value="1"/>
</dbReference>
<dbReference type="RefSeq" id="WP_079422117.1">
    <property type="nucleotide sequence ID" value="NZ_MZGV01000004.1"/>
</dbReference>
<organism evidence="3 4">
    <name type="scientific">Clostridium oryzae</name>
    <dbReference type="NCBI Taxonomy" id="1450648"/>
    <lineage>
        <taxon>Bacteria</taxon>
        <taxon>Bacillati</taxon>
        <taxon>Bacillota</taxon>
        <taxon>Clostridia</taxon>
        <taxon>Eubacteriales</taxon>
        <taxon>Clostridiaceae</taxon>
        <taxon>Clostridium</taxon>
    </lineage>
</organism>
<dbReference type="EC" id="3.2.1.4" evidence="3"/>
<dbReference type="GO" id="GO:0008810">
    <property type="term" value="F:cellulase activity"/>
    <property type="evidence" value="ECO:0007669"/>
    <property type="project" value="UniProtKB-EC"/>
</dbReference>
<keyword evidence="4" id="KW-1185">Reference proteome</keyword>
<dbReference type="PANTHER" id="PTHR37834">
    <property type="entry name" value="GDSL-LIKE LIPASE/ACYLHYDROLASE DOMAIN PROTEIN (AFU_ORTHOLOGUE AFUA_2G00620)"/>
    <property type="match status" value="1"/>
</dbReference>
<proteinExistence type="predicted"/>
<evidence type="ECO:0000259" key="2">
    <source>
        <dbReference type="Pfam" id="PF17996"/>
    </source>
</evidence>
<keyword evidence="3" id="KW-0378">Hydrolase</keyword>
<sequence>MKVSFRADEDKVRVLGRTTVLDGIRYIDYSCSGIEFEFIGTSVSVKLCTDKSKWEETLKAWVAVFVDDESMPSKRIPLDNDEDIYKLYESKESRKVKIRLMKMSEAAFAKVGIKEIVIEGETEAVPTKSKERRIEFIGDSITCGYGIEGVWNTDVFNTTQENPWKAYAAKSARYFNAEFNLVSWSGIGVISSWTEEDTPNTKEWLMPILYKYTDGALDKSLEKTEYQVWDNHKFEPHLIVINLGTNDASYTKQVKERAEEFQEGYYEFLKQVRGCNPNSQIICALGVMGQELCPAVENAVERFRKAANDDRIHTLCFDVQLESDGIGADWHPSLKTQDKMFKKLIGKIKEVMQW</sequence>
<reference evidence="3 4" key="1">
    <citation type="submission" date="2017-03" db="EMBL/GenBank/DDBJ databases">
        <title>Genome sequence of Clostridium oryzae DSM 28571.</title>
        <authorList>
            <person name="Poehlein A."/>
            <person name="Daniel R."/>
        </authorList>
    </citation>
    <scope>NUCLEOTIDE SEQUENCE [LARGE SCALE GENOMIC DNA]</scope>
    <source>
        <strain evidence="3 4">DSM 28571</strain>
    </source>
</reference>
<dbReference type="InterPro" id="IPR052762">
    <property type="entry name" value="PCW_deacetylase/CE"/>
</dbReference>
<name>A0A1V4IX32_9CLOT</name>
<accession>A0A1V4IX32</accession>
<keyword evidence="3" id="KW-0326">Glycosidase</keyword>
<evidence type="ECO:0000313" key="4">
    <source>
        <dbReference type="Proteomes" id="UP000190080"/>
    </source>
</evidence>
<feature type="domain" description="Carbohydrate esterase 2 N-terminal" evidence="2">
    <location>
        <begin position="15"/>
        <end position="126"/>
    </location>
</feature>
<dbReference type="Gene3D" id="3.40.50.1110">
    <property type="entry name" value="SGNH hydrolase"/>
    <property type="match status" value="1"/>
</dbReference>
<dbReference type="Gene3D" id="2.60.120.260">
    <property type="entry name" value="Galactose-binding domain-like"/>
    <property type="match status" value="1"/>
</dbReference>
<gene>
    <name evidence="3" type="primary">celE_2</name>
    <name evidence="3" type="ORF">CLORY_06630</name>
</gene>
<dbReference type="EMBL" id="MZGV01000004">
    <property type="protein sequence ID" value="OPJ64469.1"/>
    <property type="molecule type" value="Genomic_DNA"/>
</dbReference>
<comment type="caution">
    <text evidence="3">The sequence shown here is derived from an EMBL/GenBank/DDBJ whole genome shotgun (WGS) entry which is preliminary data.</text>
</comment>
<evidence type="ECO:0000313" key="3">
    <source>
        <dbReference type="EMBL" id="OPJ64469.1"/>
    </source>
</evidence>
<dbReference type="InterPro" id="IPR036514">
    <property type="entry name" value="SGNH_hydro_sf"/>
</dbReference>
<dbReference type="Pfam" id="PF17996">
    <property type="entry name" value="CE2_N"/>
    <property type="match status" value="1"/>
</dbReference>
<evidence type="ECO:0000259" key="1">
    <source>
        <dbReference type="Pfam" id="PF13472"/>
    </source>
</evidence>
<dbReference type="InterPro" id="IPR013830">
    <property type="entry name" value="SGNH_hydro"/>
</dbReference>
<feature type="domain" description="SGNH hydrolase-type esterase" evidence="1">
    <location>
        <begin position="136"/>
        <end position="308"/>
    </location>
</feature>
<dbReference type="CDD" id="cd01831">
    <property type="entry name" value="Endoglucanase_E_like"/>
    <property type="match status" value="1"/>
</dbReference>
<dbReference type="SUPFAM" id="SSF52266">
    <property type="entry name" value="SGNH hydrolase"/>
    <property type="match status" value="1"/>
</dbReference>
<protein>
    <submittedName>
        <fullName evidence="3">Endoglucanase E</fullName>
        <ecNumber evidence="3">3.2.1.4</ecNumber>
    </submittedName>
</protein>
<dbReference type="GO" id="GO:0052689">
    <property type="term" value="F:carboxylic ester hydrolase activity"/>
    <property type="evidence" value="ECO:0007669"/>
    <property type="project" value="InterPro"/>
</dbReference>